<evidence type="ECO:0000313" key="2">
    <source>
        <dbReference type="Proteomes" id="UP001470230"/>
    </source>
</evidence>
<dbReference type="SUPFAM" id="SSF52058">
    <property type="entry name" value="L domain-like"/>
    <property type="match status" value="2"/>
</dbReference>
<name>A0ABR2KWS5_9EUKA</name>
<dbReference type="InterPro" id="IPR053139">
    <property type="entry name" value="Surface_bspA-like"/>
</dbReference>
<dbReference type="Pfam" id="PF13306">
    <property type="entry name" value="LRR_5"/>
    <property type="match status" value="2"/>
</dbReference>
<organism evidence="1 2">
    <name type="scientific">Tritrichomonas musculus</name>
    <dbReference type="NCBI Taxonomy" id="1915356"/>
    <lineage>
        <taxon>Eukaryota</taxon>
        <taxon>Metamonada</taxon>
        <taxon>Parabasalia</taxon>
        <taxon>Tritrichomonadida</taxon>
        <taxon>Tritrichomonadidae</taxon>
        <taxon>Tritrichomonas</taxon>
    </lineage>
</organism>
<sequence>MNIQQYQDNNNEIRDKLLEYIDEGHGGEDDLSIFLQFLDSKNIQENQHDLKMFLNLISKLTKNYKRSADFFTKIFRILKYYENHIKKYFTNFEIFNIFKSSKRVLLFLFQEGMVKIDKNIFECMSNYNFKSFGYLHYFFPEIKCFLDTETINSIQEEIPDNFEDLRLIGENDHFHLKLIQKDLINDFVRYVNQANLHPNSKIPESIFETNSFLLKNRPNLIEYSVFYGSIQIFNYLRLSKAKMSPTLWLYAIHSRNHDIIHILEDLHIAKPQNSIEKVLCESIKCHHNEIANYIINNEYEKESNSKQQFINSIPSFSIQFYNLNFFILNDLKVDNVVFNFLCKFGYFNLVEHFMKKEFINSDSLHKSAEKNNIHIVHLLLSNTDVIYENSFKKCIYLNAIQIPSTIKVIRKSAFEGCLVLSDVKIPSSVTEIGENAFSGCSSITSIEIPSSVVSIGIGAFRGCILLEKVEFSSPSSINIIRHNCFSGCSSLKHCPIPNSVKKIENDAFSRCSSLTEVTFPSSILSISKGAFCGCSQIKQIDIPSSLTYLGESVFSKCTSLLTCEIHANVDEINSGLFEQCSSLTKVLIPASVTKIGSNAFDGCVSLSEVNLPSILNEIGSSAFRQCSLLSKIDLPSSLYIIGSYAFSECLRLEEIEIPSSVDSLRENTFENCLLLKKIKLPSNMISIGEYSFQNCSKLEEVTIPSSVKIIERGLFSNCVSLKTVDIPLHIEQIKPKAFYNCKSIEQIVVPPSITVIEDEVFYNCCSLKNI</sequence>
<protein>
    <submittedName>
        <fullName evidence="1">Uncharacterized protein</fullName>
    </submittedName>
</protein>
<dbReference type="Gene3D" id="3.80.10.10">
    <property type="entry name" value="Ribonuclease Inhibitor"/>
    <property type="match status" value="3"/>
</dbReference>
<dbReference type="Gene3D" id="3.40.50.12480">
    <property type="match status" value="1"/>
</dbReference>
<dbReference type="InterPro" id="IPR032675">
    <property type="entry name" value="LRR_dom_sf"/>
</dbReference>
<dbReference type="InterPro" id="IPR026906">
    <property type="entry name" value="LRR_5"/>
</dbReference>
<accession>A0ABR2KWS5</accession>
<dbReference type="PANTHER" id="PTHR45661:SF3">
    <property type="entry name" value="IG-LIKE DOMAIN-CONTAINING PROTEIN"/>
    <property type="match status" value="1"/>
</dbReference>
<keyword evidence="2" id="KW-1185">Reference proteome</keyword>
<evidence type="ECO:0000313" key="1">
    <source>
        <dbReference type="EMBL" id="KAK8895545.1"/>
    </source>
</evidence>
<comment type="caution">
    <text evidence="1">The sequence shown here is derived from an EMBL/GenBank/DDBJ whole genome shotgun (WGS) entry which is preliminary data.</text>
</comment>
<reference evidence="1 2" key="1">
    <citation type="submission" date="2024-04" db="EMBL/GenBank/DDBJ databases">
        <title>Tritrichomonas musculus Genome.</title>
        <authorList>
            <person name="Alves-Ferreira E."/>
            <person name="Grigg M."/>
            <person name="Lorenzi H."/>
            <person name="Galac M."/>
        </authorList>
    </citation>
    <scope>NUCLEOTIDE SEQUENCE [LARGE SCALE GENOMIC DNA]</scope>
    <source>
        <strain evidence="1 2">EAF2021</strain>
    </source>
</reference>
<dbReference type="EMBL" id="JAPFFF010000003">
    <property type="protein sequence ID" value="KAK8895545.1"/>
    <property type="molecule type" value="Genomic_DNA"/>
</dbReference>
<dbReference type="SUPFAM" id="SSF48403">
    <property type="entry name" value="Ankyrin repeat"/>
    <property type="match status" value="1"/>
</dbReference>
<proteinExistence type="predicted"/>
<dbReference type="Proteomes" id="UP001470230">
    <property type="component" value="Unassembled WGS sequence"/>
</dbReference>
<dbReference type="InterPro" id="IPR036770">
    <property type="entry name" value="Ankyrin_rpt-contain_sf"/>
</dbReference>
<gene>
    <name evidence="1" type="ORF">M9Y10_024013</name>
</gene>
<dbReference type="PANTHER" id="PTHR45661">
    <property type="entry name" value="SURFACE ANTIGEN"/>
    <property type="match status" value="1"/>
</dbReference>